<evidence type="ECO:0000256" key="3">
    <source>
        <dbReference type="ARBA" id="ARBA00022448"/>
    </source>
</evidence>
<keyword evidence="4" id="KW-0349">Heme</keyword>
<evidence type="ECO:0000256" key="11">
    <source>
        <dbReference type="SAM" id="Phobius"/>
    </source>
</evidence>
<dbReference type="InterPro" id="IPR045150">
    <property type="entry name" value="CYB561D1/2"/>
</dbReference>
<feature type="transmembrane region" description="Helical" evidence="11">
    <location>
        <begin position="186"/>
        <end position="205"/>
    </location>
</feature>
<reference evidence="13 14" key="1">
    <citation type="submission" date="2024-01" db="EMBL/GenBank/DDBJ databases">
        <title>The genomes of 5 underutilized Papilionoideae crops provide insights into root nodulation and disease resistance.</title>
        <authorList>
            <person name="Yuan L."/>
        </authorList>
    </citation>
    <scope>NUCLEOTIDE SEQUENCE [LARGE SCALE GENOMIC DNA]</scope>
    <source>
        <strain evidence="13">LY-2023</strain>
        <tissue evidence="13">Leaf</tissue>
    </source>
</reference>
<dbReference type="Gene3D" id="1.20.120.1770">
    <property type="match status" value="1"/>
</dbReference>
<feature type="transmembrane region" description="Helical" evidence="11">
    <location>
        <begin position="89"/>
        <end position="108"/>
    </location>
</feature>
<feature type="transmembrane region" description="Helical" evidence="11">
    <location>
        <begin position="120"/>
        <end position="139"/>
    </location>
</feature>
<protein>
    <recommendedName>
        <fullName evidence="12">Cytochrome b561 domain-containing protein</fullName>
    </recommendedName>
</protein>
<sequence>MGVQQKLMAFLFQASILFIMFFLVSASQEHKKSKSSHSSKKGKNFKLNPRLQFEITLHGLLLWASMAFLMPVGILVIRLGNRRRLRITFYVHAKLAVLLATAGAIMSIKNFNNSFNNYHQRLGVALYGIIWLQVLVGIFRPQRGSKRRSLWFFAHWIMGIAVSLLGVLNVYIGLQAYQEKTSKSIRTWNILFTVQISLIVIFYLFQEKWVYIKNQGVILDNQLLIPTCHETDSDDKNMSMKAESC</sequence>
<dbReference type="PANTHER" id="PTHR15422">
    <property type="entry name" value="OS05G0565100 PROTEIN"/>
    <property type="match status" value="1"/>
</dbReference>
<dbReference type="Proteomes" id="UP001359559">
    <property type="component" value="Unassembled WGS sequence"/>
</dbReference>
<dbReference type="AlphaFoldDB" id="A0AAN9JJ75"/>
<keyword evidence="9" id="KW-0408">Iron</keyword>
<keyword evidence="10 11" id="KW-0472">Membrane</keyword>
<dbReference type="PANTHER" id="PTHR15422:SF24">
    <property type="entry name" value="DOMON RELATED DOMAIN-CONTAINING PROTEIN"/>
    <property type="match status" value="1"/>
</dbReference>
<comment type="cofactor">
    <cofactor evidence="1">
        <name>heme b</name>
        <dbReference type="ChEBI" id="CHEBI:60344"/>
    </cofactor>
</comment>
<dbReference type="PROSITE" id="PS50939">
    <property type="entry name" value="CYTOCHROME_B561"/>
    <property type="match status" value="1"/>
</dbReference>
<keyword evidence="7" id="KW-0249">Electron transport</keyword>
<feature type="transmembrane region" description="Helical" evidence="11">
    <location>
        <begin position="55"/>
        <end position="77"/>
    </location>
</feature>
<evidence type="ECO:0000256" key="9">
    <source>
        <dbReference type="ARBA" id="ARBA00023004"/>
    </source>
</evidence>
<keyword evidence="8 11" id="KW-1133">Transmembrane helix</keyword>
<dbReference type="EMBL" id="JAYKXN010000003">
    <property type="protein sequence ID" value="KAK7300162.1"/>
    <property type="molecule type" value="Genomic_DNA"/>
</dbReference>
<evidence type="ECO:0000256" key="6">
    <source>
        <dbReference type="ARBA" id="ARBA00022723"/>
    </source>
</evidence>
<gene>
    <name evidence="13" type="ORF">RJT34_10998</name>
</gene>
<evidence type="ECO:0000256" key="2">
    <source>
        <dbReference type="ARBA" id="ARBA00004141"/>
    </source>
</evidence>
<dbReference type="GO" id="GO:0046872">
    <property type="term" value="F:metal ion binding"/>
    <property type="evidence" value="ECO:0007669"/>
    <property type="project" value="UniProtKB-KW"/>
</dbReference>
<evidence type="ECO:0000256" key="1">
    <source>
        <dbReference type="ARBA" id="ARBA00001970"/>
    </source>
</evidence>
<dbReference type="GO" id="GO:0020037">
    <property type="term" value="F:heme binding"/>
    <property type="evidence" value="ECO:0007669"/>
    <property type="project" value="TreeGrafter"/>
</dbReference>
<name>A0AAN9JJ75_CLITE</name>
<dbReference type="GO" id="GO:0016020">
    <property type="term" value="C:membrane"/>
    <property type="evidence" value="ECO:0007669"/>
    <property type="project" value="UniProtKB-SubCell"/>
</dbReference>
<dbReference type="Pfam" id="PF03188">
    <property type="entry name" value="Cytochrom_B561"/>
    <property type="match status" value="1"/>
</dbReference>
<dbReference type="SMART" id="SM00665">
    <property type="entry name" value="B561"/>
    <property type="match status" value="1"/>
</dbReference>
<evidence type="ECO:0000259" key="12">
    <source>
        <dbReference type="PROSITE" id="PS50939"/>
    </source>
</evidence>
<accession>A0AAN9JJ75</accession>
<evidence type="ECO:0000313" key="14">
    <source>
        <dbReference type="Proteomes" id="UP001359559"/>
    </source>
</evidence>
<dbReference type="InterPro" id="IPR006593">
    <property type="entry name" value="Cyt_b561/ferric_Rdtase_TM"/>
</dbReference>
<evidence type="ECO:0000256" key="7">
    <source>
        <dbReference type="ARBA" id="ARBA00022982"/>
    </source>
</evidence>
<feature type="transmembrane region" description="Helical" evidence="11">
    <location>
        <begin position="7"/>
        <end position="26"/>
    </location>
</feature>
<evidence type="ECO:0000256" key="5">
    <source>
        <dbReference type="ARBA" id="ARBA00022692"/>
    </source>
</evidence>
<comment type="caution">
    <text evidence="13">The sequence shown here is derived from an EMBL/GenBank/DDBJ whole genome shotgun (WGS) entry which is preliminary data.</text>
</comment>
<keyword evidence="6" id="KW-0479">Metal-binding</keyword>
<evidence type="ECO:0000256" key="4">
    <source>
        <dbReference type="ARBA" id="ARBA00022617"/>
    </source>
</evidence>
<dbReference type="CDD" id="cd08760">
    <property type="entry name" value="Cyt_b561_FRRS1_like"/>
    <property type="match status" value="1"/>
</dbReference>
<keyword evidence="5 11" id="KW-0812">Transmembrane</keyword>
<keyword evidence="3" id="KW-0813">Transport</keyword>
<comment type="subcellular location">
    <subcellularLocation>
        <location evidence="2">Membrane</location>
        <topology evidence="2">Multi-pass membrane protein</topology>
    </subcellularLocation>
</comment>
<feature type="transmembrane region" description="Helical" evidence="11">
    <location>
        <begin position="151"/>
        <end position="174"/>
    </location>
</feature>
<organism evidence="13 14">
    <name type="scientific">Clitoria ternatea</name>
    <name type="common">Butterfly pea</name>
    <dbReference type="NCBI Taxonomy" id="43366"/>
    <lineage>
        <taxon>Eukaryota</taxon>
        <taxon>Viridiplantae</taxon>
        <taxon>Streptophyta</taxon>
        <taxon>Embryophyta</taxon>
        <taxon>Tracheophyta</taxon>
        <taxon>Spermatophyta</taxon>
        <taxon>Magnoliopsida</taxon>
        <taxon>eudicotyledons</taxon>
        <taxon>Gunneridae</taxon>
        <taxon>Pentapetalae</taxon>
        <taxon>rosids</taxon>
        <taxon>fabids</taxon>
        <taxon>Fabales</taxon>
        <taxon>Fabaceae</taxon>
        <taxon>Papilionoideae</taxon>
        <taxon>50 kb inversion clade</taxon>
        <taxon>NPAAA clade</taxon>
        <taxon>indigoferoid/millettioid clade</taxon>
        <taxon>Phaseoleae</taxon>
        <taxon>Clitoria</taxon>
    </lineage>
</organism>
<evidence type="ECO:0000256" key="8">
    <source>
        <dbReference type="ARBA" id="ARBA00022989"/>
    </source>
</evidence>
<evidence type="ECO:0000313" key="13">
    <source>
        <dbReference type="EMBL" id="KAK7300162.1"/>
    </source>
</evidence>
<keyword evidence="14" id="KW-1185">Reference proteome</keyword>
<proteinExistence type="predicted"/>
<evidence type="ECO:0000256" key="10">
    <source>
        <dbReference type="ARBA" id="ARBA00023136"/>
    </source>
</evidence>
<feature type="domain" description="Cytochrome b561" evidence="12">
    <location>
        <begin position="7"/>
        <end position="213"/>
    </location>
</feature>
<dbReference type="GO" id="GO:0140575">
    <property type="term" value="F:transmembrane monodehydroascorbate reductase activity"/>
    <property type="evidence" value="ECO:0007669"/>
    <property type="project" value="InterPro"/>
</dbReference>